<gene>
    <name evidence="1" type="ORF">L1987_29860</name>
</gene>
<reference evidence="2" key="1">
    <citation type="journal article" date="2022" name="Mol. Ecol. Resour.">
        <title>The genomes of chicory, endive, great burdock and yacon provide insights into Asteraceae palaeo-polyploidization history and plant inulin production.</title>
        <authorList>
            <person name="Fan W."/>
            <person name="Wang S."/>
            <person name="Wang H."/>
            <person name="Wang A."/>
            <person name="Jiang F."/>
            <person name="Liu H."/>
            <person name="Zhao H."/>
            <person name="Xu D."/>
            <person name="Zhang Y."/>
        </authorList>
    </citation>
    <scope>NUCLEOTIDE SEQUENCE [LARGE SCALE GENOMIC DNA]</scope>
    <source>
        <strain evidence="2">cv. Yunnan</strain>
    </source>
</reference>
<name>A0ACB9I2R0_9ASTR</name>
<keyword evidence="2" id="KW-1185">Reference proteome</keyword>
<dbReference type="Proteomes" id="UP001056120">
    <property type="component" value="Linkage Group LG10"/>
</dbReference>
<evidence type="ECO:0000313" key="1">
    <source>
        <dbReference type="EMBL" id="KAI3801746.1"/>
    </source>
</evidence>
<protein>
    <submittedName>
        <fullName evidence="1">Uncharacterized protein</fullName>
    </submittedName>
</protein>
<reference evidence="1 2" key="2">
    <citation type="journal article" date="2022" name="Mol. Ecol. Resour.">
        <title>The genomes of chicory, endive, great burdock and yacon provide insights into Asteraceae paleo-polyploidization history and plant inulin production.</title>
        <authorList>
            <person name="Fan W."/>
            <person name="Wang S."/>
            <person name="Wang H."/>
            <person name="Wang A."/>
            <person name="Jiang F."/>
            <person name="Liu H."/>
            <person name="Zhao H."/>
            <person name="Xu D."/>
            <person name="Zhang Y."/>
        </authorList>
    </citation>
    <scope>NUCLEOTIDE SEQUENCE [LARGE SCALE GENOMIC DNA]</scope>
    <source>
        <strain evidence="2">cv. Yunnan</strain>
        <tissue evidence="1">Leaves</tissue>
    </source>
</reference>
<accession>A0ACB9I2R0</accession>
<comment type="caution">
    <text evidence="1">The sequence shown here is derived from an EMBL/GenBank/DDBJ whole genome shotgun (WGS) entry which is preliminary data.</text>
</comment>
<organism evidence="1 2">
    <name type="scientific">Smallanthus sonchifolius</name>
    <dbReference type="NCBI Taxonomy" id="185202"/>
    <lineage>
        <taxon>Eukaryota</taxon>
        <taxon>Viridiplantae</taxon>
        <taxon>Streptophyta</taxon>
        <taxon>Embryophyta</taxon>
        <taxon>Tracheophyta</taxon>
        <taxon>Spermatophyta</taxon>
        <taxon>Magnoliopsida</taxon>
        <taxon>eudicotyledons</taxon>
        <taxon>Gunneridae</taxon>
        <taxon>Pentapetalae</taxon>
        <taxon>asterids</taxon>
        <taxon>campanulids</taxon>
        <taxon>Asterales</taxon>
        <taxon>Asteraceae</taxon>
        <taxon>Asteroideae</taxon>
        <taxon>Heliantheae alliance</taxon>
        <taxon>Millerieae</taxon>
        <taxon>Smallanthus</taxon>
    </lineage>
</organism>
<dbReference type="EMBL" id="CM042027">
    <property type="protein sequence ID" value="KAI3801746.1"/>
    <property type="molecule type" value="Genomic_DNA"/>
</dbReference>
<evidence type="ECO:0000313" key="2">
    <source>
        <dbReference type="Proteomes" id="UP001056120"/>
    </source>
</evidence>
<sequence>MAIVPHTASIRIGKRATFVPLLNKKIPTYYYNFAKYDELESRKRNHKLLKIISDVWKKLEPKKPNL</sequence>
<proteinExistence type="predicted"/>